<dbReference type="GO" id="GO:0004735">
    <property type="term" value="F:pyrroline-5-carboxylate reductase activity"/>
    <property type="evidence" value="ECO:0007669"/>
    <property type="project" value="UniProtKB-EC"/>
</dbReference>
<dbReference type="EC" id="1.5.1.2" evidence="5"/>
<dbReference type="Pfam" id="PF14748">
    <property type="entry name" value="P5CR_dimer"/>
    <property type="match status" value="1"/>
</dbReference>
<dbReference type="InterPro" id="IPR036291">
    <property type="entry name" value="NAD(P)-bd_dom_sf"/>
</dbReference>
<evidence type="ECO:0000259" key="7">
    <source>
        <dbReference type="Pfam" id="PF14748"/>
    </source>
</evidence>
<dbReference type="STRING" id="90262.A0A1X2I6A2"/>
<evidence type="ECO:0000313" key="9">
    <source>
        <dbReference type="Proteomes" id="UP000193560"/>
    </source>
</evidence>
<keyword evidence="9" id="KW-1185">Reference proteome</keyword>
<dbReference type="PANTHER" id="PTHR11645:SF0">
    <property type="entry name" value="PYRROLINE-5-CARBOXYLATE REDUCTASE 3"/>
    <property type="match status" value="1"/>
</dbReference>
<dbReference type="InterPro" id="IPR029036">
    <property type="entry name" value="P5CR_dimer"/>
</dbReference>
<dbReference type="InterPro" id="IPR028939">
    <property type="entry name" value="P5C_Rdtase_cat_N"/>
</dbReference>
<dbReference type="EMBL" id="MCGE01000025">
    <property type="protein sequence ID" value="ORZ10249.1"/>
    <property type="molecule type" value="Genomic_DNA"/>
</dbReference>
<evidence type="ECO:0000259" key="6">
    <source>
        <dbReference type="Pfam" id="PF03807"/>
    </source>
</evidence>
<dbReference type="Pfam" id="PF03807">
    <property type="entry name" value="F420_oxidored"/>
    <property type="match status" value="1"/>
</dbReference>
<evidence type="ECO:0000256" key="1">
    <source>
        <dbReference type="ARBA" id="ARBA00005525"/>
    </source>
</evidence>
<accession>A0A1X2I6A2</accession>
<evidence type="ECO:0000313" key="8">
    <source>
        <dbReference type="EMBL" id="ORZ10249.1"/>
    </source>
</evidence>
<proteinExistence type="inferred from homology"/>
<dbReference type="InterPro" id="IPR008927">
    <property type="entry name" value="6-PGluconate_DH-like_C_sf"/>
</dbReference>
<organism evidence="8 9">
    <name type="scientific">Absidia repens</name>
    <dbReference type="NCBI Taxonomy" id="90262"/>
    <lineage>
        <taxon>Eukaryota</taxon>
        <taxon>Fungi</taxon>
        <taxon>Fungi incertae sedis</taxon>
        <taxon>Mucoromycota</taxon>
        <taxon>Mucoromycotina</taxon>
        <taxon>Mucoromycetes</taxon>
        <taxon>Mucorales</taxon>
        <taxon>Cunninghamellaceae</taxon>
        <taxon>Absidia</taxon>
    </lineage>
</organism>
<dbReference type="PIRSF" id="PIRSF000193">
    <property type="entry name" value="Pyrrol-5-carb_rd"/>
    <property type="match status" value="1"/>
</dbReference>
<dbReference type="NCBIfam" id="TIGR00112">
    <property type="entry name" value="proC"/>
    <property type="match status" value="1"/>
</dbReference>
<keyword evidence="2 4" id="KW-0521">NADP</keyword>
<keyword evidence="5" id="KW-0641">Proline biosynthesis</keyword>
<reference evidence="8 9" key="1">
    <citation type="submission" date="2016-07" db="EMBL/GenBank/DDBJ databases">
        <title>Pervasive Adenine N6-methylation of Active Genes in Fungi.</title>
        <authorList>
            <consortium name="DOE Joint Genome Institute"/>
            <person name="Mondo S.J."/>
            <person name="Dannebaum R.O."/>
            <person name="Kuo R.C."/>
            <person name="Labutti K."/>
            <person name="Haridas S."/>
            <person name="Kuo A."/>
            <person name="Salamov A."/>
            <person name="Ahrendt S.R."/>
            <person name="Lipzen A."/>
            <person name="Sullivan W."/>
            <person name="Andreopoulos W.B."/>
            <person name="Clum A."/>
            <person name="Lindquist E."/>
            <person name="Daum C."/>
            <person name="Ramamoorthy G.K."/>
            <person name="Gryganskyi A."/>
            <person name="Culley D."/>
            <person name="Magnuson J.K."/>
            <person name="James T.Y."/>
            <person name="O'Malley M.A."/>
            <person name="Stajich J.E."/>
            <person name="Spatafora J.W."/>
            <person name="Visel A."/>
            <person name="Grigoriev I.V."/>
        </authorList>
    </citation>
    <scope>NUCLEOTIDE SEQUENCE [LARGE SCALE GENOMIC DNA]</scope>
    <source>
        <strain evidence="8 9">NRRL 1336</strain>
    </source>
</reference>
<comment type="pathway">
    <text evidence="5">Amino-acid biosynthesis; L-proline biosynthesis; L-proline from L-glutamate 5-semialdehyde: step 1/1.</text>
</comment>
<comment type="caution">
    <text evidence="8">The sequence shown here is derived from an EMBL/GenBank/DDBJ whole genome shotgun (WGS) entry which is preliminary data.</text>
</comment>
<dbReference type="InterPro" id="IPR053790">
    <property type="entry name" value="P5CR-like_CS"/>
</dbReference>
<name>A0A1X2I6A2_9FUNG</name>
<feature type="domain" description="Pyrroline-5-carboxylate reductase catalytic N-terminal" evidence="6">
    <location>
        <begin position="35"/>
        <end position="118"/>
    </location>
</feature>
<dbReference type="UniPathway" id="UPA00098">
    <property type="reaction ID" value="UER00361"/>
</dbReference>
<feature type="binding site" evidence="4">
    <location>
        <begin position="102"/>
        <end position="105"/>
    </location>
    <ligand>
        <name>NADP(+)</name>
        <dbReference type="ChEBI" id="CHEBI:58349"/>
    </ligand>
</feature>
<feature type="binding site" evidence="4">
    <location>
        <begin position="38"/>
        <end position="43"/>
    </location>
    <ligand>
        <name>NADP(+)</name>
        <dbReference type="ChEBI" id="CHEBI:58349"/>
    </ligand>
</feature>
<gene>
    <name evidence="8" type="ORF">BCR42DRAFT_494733</name>
</gene>
<protein>
    <recommendedName>
        <fullName evidence="5">Pyrroline-5-carboxylate reductase</fullName>
        <ecNumber evidence="5">1.5.1.2</ecNumber>
    </recommendedName>
</protein>
<keyword evidence="5" id="KW-0028">Amino-acid biosynthesis</keyword>
<evidence type="ECO:0000256" key="5">
    <source>
        <dbReference type="RuleBase" id="RU003903"/>
    </source>
</evidence>
<dbReference type="Proteomes" id="UP000193560">
    <property type="component" value="Unassembled WGS sequence"/>
</dbReference>
<dbReference type="AlphaFoldDB" id="A0A1X2I6A2"/>
<dbReference type="PANTHER" id="PTHR11645">
    <property type="entry name" value="PYRROLINE-5-CARBOXYLATE REDUCTASE"/>
    <property type="match status" value="1"/>
</dbReference>
<dbReference type="GO" id="GO:0055129">
    <property type="term" value="P:L-proline biosynthetic process"/>
    <property type="evidence" value="ECO:0007669"/>
    <property type="project" value="UniProtKB-UniPathway"/>
</dbReference>
<evidence type="ECO:0000256" key="2">
    <source>
        <dbReference type="ARBA" id="ARBA00022857"/>
    </source>
</evidence>
<keyword evidence="3 5" id="KW-0560">Oxidoreductase</keyword>
<feature type="domain" description="Pyrroline-5-carboxylate reductase dimerisation" evidence="7">
    <location>
        <begin position="209"/>
        <end position="313"/>
    </location>
</feature>
<dbReference type="HAMAP" id="MF_01925">
    <property type="entry name" value="P5C_reductase"/>
    <property type="match status" value="1"/>
</dbReference>
<sequence>MIIRPSVLTFLHVRQTARKLSTHTTTTTTKHQPVITVIGGGNMAEALLGGLQTKQYKQLRYVEAIHERLQYMRKEYPGMTGLSADPKDQDEALQDANVVVLAVKPHQLREALPSIVHSPSLSKSSPPLFVSIVGGVTISQMIQWMALNNKDDSVGRLPPVVRCMPNTPAFLGEGAFGLYANASVNQDQRELTDQIMQAVAKKTLWVEKEALIDTVTGVSGSGPAYFFLLMEALQNAGMEAGLTKEASKTLTIQTCLGAARMAQQEGEDLASLRKKVTSPKGTTEAAIKTMEDNQVRKLMKDAVFAATQRARELSDELDIE</sequence>
<dbReference type="PROSITE" id="PS00521">
    <property type="entry name" value="P5CR"/>
    <property type="match status" value="1"/>
</dbReference>
<dbReference type="OrthoDB" id="10263291at2759"/>
<comment type="similarity">
    <text evidence="1 5">Belongs to the pyrroline-5-carboxylate reductase family.</text>
</comment>
<dbReference type="Gene3D" id="1.10.3730.10">
    <property type="entry name" value="ProC C-terminal domain-like"/>
    <property type="match status" value="1"/>
</dbReference>
<dbReference type="Gene3D" id="3.40.50.720">
    <property type="entry name" value="NAD(P)-binding Rossmann-like Domain"/>
    <property type="match status" value="1"/>
</dbReference>
<dbReference type="FunFam" id="1.10.3730.10:FF:000001">
    <property type="entry name" value="Pyrroline-5-carboxylate reductase"/>
    <property type="match status" value="1"/>
</dbReference>
<evidence type="ECO:0000256" key="4">
    <source>
        <dbReference type="PIRSR" id="PIRSR000193-1"/>
    </source>
</evidence>
<dbReference type="InterPro" id="IPR000304">
    <property type="entry name" value="Pyrroline-COOH_reductase"/>
</dbReference>
<dbReference type="SUPFAM" id="SSF51735">
    <property type="entry name" value="NAD(P)-binding Rossmann-fold domains"/>
    <property type="match status" value="1"/>
</dbReference>
<dbReference type="SUPFAM" id="SSF48179">
    <property type="entry name" value="6-phosphogluconate dehydrogenase C-terminal domain-like"/>
    <property type="match status" value="1"/>
</dbReference>
<evidence type="ECO:0000256" key="3">
    <source>
        <dbReference type="ARBA" id="ARBA00023002"/>
    </source>
</evidence>
<comment type="catalytic activity">
    <reaction evidence="5">
        <text>L-proline + NADP(+) = (S)-1-pyrroline-5-carboxylate + NADPH + 2 H(+)</text>
        <dbReference type="Rhea" id="RHEA:14109"/>
        <dbReference type="ChEBI" id="CHEBI:15378"/>
        <dbReference type="ChEBI" id="CHEBI:17388"/>
        <dbReference type="ChEBI" id="CHEBI:57783"/>
        <dbReference type="ChEBI" id="CHEBI:58349"/>
        <dbReference type="ChEBI" id="CHEBI:60039"/>
        <dbReference type="EC" id="1.5.1.2"/>
    </reaction>
</comment>